<accession>A0A345YDC9</accession>
<feature type="transmembrane region" description="Helical" evidence="1">
    <location>
        <begin position="21"/>
        <end position="41"/>
    </location>
</feature>
<dbReference type="KEGG" id="err:DVR09_05890"/>
<feature type="transmembrane region" description="Helical" evidence="1">
    <location>
        <begin position="47"/>
        <end position="67"/>
    </location>
</feature>
<protein>
    <submittedName>
        <fullName evidence="2">Uncharacterized protein</fullName>
    </submittedName>
</protein>
<dbReference type="EMBL" id="CP031357">
    <property type="protein sequence ID" value="AXK41931.1"/>
    <property type="molecule type" value="Genomic_DNA"/>
</dbReference>
<reference evidence="3" key="1">
    <citation type="submission" date="2018-07" db="EMBL/GenBank/DDBJ databases">
        <title>Genome sequence of Erythrobacter strain YH-07, an antagonistic bacterium isolated from Yellow Sea.</title>
        <authorList>
            <person name="Tang T."/>
            <person name="Liu Q."/>
            <person name="Sun X."/>
        </authorList>
    </citation>
    <scope>NUCLEOTIDE SEQUENCE [LARGE SCALE GENOMIC DNA]</scope>
    <source>
        <strain evidence="3">YH-07</strain>
    </source>
</reference>
<keyword evidence="3" id="KW-1185">Reference proteome</keyword>
<evidence type="ECO:0000313" key="3">
    <source>
        <dbReference type="Proteomes" id="UP000254508"/>
    </source>
</evidence>
<organism evidence="2 3">
    <name type="scientific">Erythrobacter aureus</name>
    <dbReference type="NCBI Taxonomy" id="2182384"/>
    <lineage>
        <taxon>Bacteria</taxon>
        <taxon>Pseudomonadati</taxon>
        <taxon>Pseudomonadota</taxon>
        <taxon>Alphaproteobacteria</taxon>
        <taxon>Sphingomonadales</taxon>
        <taxon>Erythrobacteraceae</taxon>
        <taxon>Erythrobacter/Porphyrobacter group</taxon>
        <taxon>Erythrobacter</taxon>
    </lineage>
</organism>
<sequence>MDQHDPAPHDPAKARFFMIQAVRLSGVVLGVLGALVLGEILPLPELVGYLLLAFGAFDVFILPTILAKRWSSRA</sequence>
<evidence type="ECO:0000256" key="1">
    <source>
        <dbReference type="SAM" id="Phobius"/>
    </source>
</evidence>
<keyword evidence="1" id="KW-0812">Transmembrane</keyword>
<gene>
    <name evidence="2" type="ORF">DVR09_05890</name>
</gene>
<dbReference type="Proteomes" id="UP000254508">
    <property type="component" value="Chromosome"/>
</dbReference>
<keyword evidence="1" id="KW-0472">Membrane</keyword>
<keyword evidence="1" id="KW-1133">Transmembrane helix</keyword>
<proteinExistence type="predicted"/>
<name>A0A345YDC9_9SPHN</name>
<evidence type="ECO:0000313" key="2">
    <source>
        <dbReference type="EMBL" id="AXK41931.1"/>
    </source>
</evidence>
<dbReference type="AlphaFoldDB" id="A0A345YDC9"/>